<evidence type="ECO:0000313" key="2">
    <source>
        <dbReference type="Proteomes" id="UP001175211"/>
    </source>
</evidence>
<keyword evidence="2" id="KW-1185">Reference proteome</keyword>
<dbReference type="Gene3D" id="3.90.228.10">
    <property type="match status" value="1"/>
</dbReference>
<dbReference type="SUPFAM" id="SSF56399">
    <property type="entry name" value="ADP-ribosylation"/>
    <property type="match status" value="1"/>
</dbReference>
<dbReference type="Proteomes" id="UP001175211">
    <property type="component" value="Unassembled WGS sequence"/>
</dbReference>
<accession>A0AA39NLJ1</accession>
<sequence length="111" mass="12739">MSRRYQYRYPIRRADCFERRGARFGRGIYIALSSSKAFQYAENGSSGSKYEAVFTTREVLGNAQKVVFDNWYRLQPDKGYDSVEAHPLVGPTEVVVFHHNAARPAYLIIAK</sequence>
<name>A0AA39NLJ1_ARMTA</name>
<reference evidence="1" key="1">
    <citation type="submission" date="2023-06" db="EMBL/GenBank/DDBJ databases">
        <authorList>
            <consortium name="Lawrence Berkeley National Laboratory"/>
            <person name="Ahrendt S."/>
            <person name="Sahu N."/>
            <person name="Indic B."/>
            <person name="Wong-Bajracharya J."/>
            <person name="Merenyi Z."/>
            <person name="Ke H.-M."/>
            <person name="Monk M."/>
            <person name="Kocsube S."/>
            <person name="Drula E."/>
            <person name="Lipzen A."/>
            <person name="Balint B."/>
            <person name="Henrissat B."/>
            <person name="Andreopoulos B."/>
            <person name="Martin F.M."/>
            <person name="Harder C.B."/>
            <person name="Rigling D."/>
            <person name="Ford K.L."/>
            <person name="Foster G.D."/>
            <person name="Pangilinan J."/>
            <person name="Papanicolaou A."/>
            <person name="Barry K."/>
            <person name="LaButti K."/>
            <person name="Viragh M."/>
            <person name="Koriabine M."/>
            <person name="Yan M."/>
            <person name="Riley R."/>
            <person name="Champramary S."/>
            <person name="Plett K.L."/>
            <person name="Tsai I.J."/>
            <person name="Slot J."/>
            <person name="Sipos G."/>
            <person name="Plett J."/>
            <person name="Nagy L.G."/>
            <person name="Grigoriev I.V."/>
        </authorList>
    </citation>
    <scope>NUCLEOTIDE SEQUENCE</scope>
    <source>
        <strain evidence="1">CCBAS 213</strain>
    </source>
</reference>
<evidence type="ECO:0000313" key="1">
    <source>
        <dbReference type="EMBL" id="KAK0467734.1"/>
    </source>
</evidence>
<organism evidence="1 2">
    <name type="scientific">Armillaria tabescens</name>
    <name type="common">Ringless honey mushroom</name>
    <name type="synonym">Agaricus tabescens</name>
    <dbReference type="NCBI Taxonomy" id="1929756"/>
    <lineage>
        <taxon>Eukaryota</taxon>
        <taxon>Fungi</taxon>
        <taxon>Dikarya</taxon>
        <taxon>Basidiomycota</taxon>
        <taxon>Agaricomycotina</taxon>
        <taxon>Agaricomycetes</taxon>
        <taxon>Agaricomycetidae</taxon>
        <taxon>Agaricales</taxon>
        <taxon>Marasmiineae</taxon>
        <taxon>Physalacriaceae</taxon>
        <taxon>Desarmillaria</taxon>
    </lineage>
</organism>
<evidence type="ECO:0008006" key="3">
    <source>
        <dbReference type="Google" id="ProtNLM"/>
    </source>
</evidence>
<comment type="caution">
    <text evidence="1">The sequence shown here is derived from an EMBL/GenBank/DDBJ whole genome shotgun (WGS) entry which is preliminary data.</text>
</comment>
<gene>
    <name evidence="1" type="ORF">EV420DRAFT_425557</name>
</gene>
<dbReference type="EMBL" id="JAUEPS010000002">
    <property type="protein sequence ID" value="KAK0467734.1"/>
    <property type="molecule type" value="Genomic_DNA"/>
</dbReference>
<dbReference type="RefSeq" id="XP_060338009.1">
    <property type="nucleotide sequence ID" value="XM_060482051.1"/>
</dbReference>
<protein>
    <recommendedName>
        <fullName evidence="3">PARP catalytic domain-containing protein</fullName>
    </recommendedName>
</protein>
<dbReference type="GeneID" id="85365599"/>
<proteinExistence type="predicted"/>
<dbReference type="AlphaFoldDB" id="A0AA39NLJ1"/>